<reference evidence="1 2" key="1">
    <citation type="submission" date="2016-10" db="EMBL/GenBank/DDBJ databases">
        <title>Complete genome sequences of three Cupriavidus strains isolated from various Malaysian environments.</title>
        <authorList>
            <person name="Abdullah A.A.-A."/>
            <person name="Shafie N.A.H."/>
            <person name="Lau N.S."/>
        </authorList>
    </citation>
    <scope>NUCLEOTIDE SEQUENCE [LARGE SCALE GENOMIC DNA]</scope>
    <source>
        <strain evidence="1 2">USMAA1020</strain>
    </source>
</reference>
<evidence type="ECO:0000313" key="1">
    <source>
        <dbReference type="EMBL" id="AOZ06685.1"/>
    </source>
</evidence>
<organism evidence="1 2">
    <name type="scientific">Cupriavidus malaysiensis</name>
    <dbReference type="NCBI Taxonomy" id="367825"/>
    <lineage>
        <taxon>Bacteria</taxon>
        <taxon>Pseudomonadati</taxon>
        <taxon>Pseudomonadota</taxon>
        <taxon>Betaproteobacteria</taxon>
        <taxon>Burkholderiales</taxon>
        <taxon>Burkholderiaceae</taxon>
        <taxon>Cupriavidus</taxon>
    </lineage>
</organism>
<protein>
    <submittedName>
        <fullName evidence="1">Uncharacterized protein</fullName>
    </submittedName>
</protein>
<keyword evidence="2" id="KW-1185">Reference proteome</keyword>
<proteinExistence type="predicted"/>
<accession>A0ABN4TNQ6</accession>
<dbReference type="Proteomes" id="UP000177515">
    <property type="component" value="Chromosome 1"/>
</dbReference>
<evidence type="ECO:0000313" key="2">
    <source>
        <dbReference type="Proteomes" id="UP000177515"/>
    </source>
</evidence>
<dbReference type="EMBL" id="CP017754">
    <property type="protein sequence ID" value="AOZ06685.1"/>
    <property type="molecule type" value="Genomic_DNA"/>
</dbReference>
<dbReference type="RefSeq" id="WP_071069774.1">
    <property type="nucleotide sequence ID" value="NZ_CP017754.1"/>
</dbReference>
<gene>
    <name evidence="1" type="ORF">BKK80_13335</name>
</gene>
<name>A0ABN4TNQ6_9BURK</name>
<sequence>MADRLDFLIDQGADWSVQLVLQNDDRTPLNLTGCHIYLKCRASQSSPTALIDLSTKAGTITLNGPLGQLNWTVPGASTALYSGQPYALPQFGAMPFGVYDLFVETPGGGLIKYLCGQILLALSETPPF</sequence>